<comment type="similarity">
    <text evidence="1">Belongs to the nematode receptor-like protein sre family.</text>
</comment>
<dbReference type="InterPro" id="IPR004151">
    <property type="entry name" value="7TM_GPCR_serpentine_rcpt_Sre"/>
</dbReference>
<sequence>MAIFLLLMFGILRAFFTYCITCSTYLAGPELNEKLQVHFVAAFVYCICGFAIASLFLSVERCFAIYKPKIYERKSDNILIPLIIFMTTVLITVILGFLANENGDNQIPLITVCTAAGFISLIASIAVRKRAMNLWQNRNSSLGQRFQVAEMNRTSPIYLFISVNESLSITAMSVIGFLMLDQDNANAIASDDFLVHLVDLVSGFQEFE</sequence>
<evidence type="ECO:0000256" key="2">
    <source>
        <dbReference type="SAM" id="Phobius"/>
    </source>
</evidence>
<evidence type="ECO:0000313" key="4">
    <source>
        <dbReference type="Proteomes" id="UP000050761"/>
    </source>
</evidence>
<protein>
    <submittedName>
        <fullName evidence="5">G protein-coupled receptor</fullName>
    </submittedName>
</protein>
<dbReference type="Pfam" id="PF03125">
    <property type="entry name" value="Sre"/>
    <property type="match status" value="1"/>
</dbReference>
<accession>A0A3P7UGB2</accession>
<keyword evidence="2" id="KW-0812">Transmembrane</keyword>
<dbReference type="WBParaSite" id="HPBE_0000151001-mRNA-1">
    <property type="protein sequence ID" value="HPBE_0000151001-mRNA-1"/>
    <property type="gene ID" value="HPBE_0000151001"/>
</dbReference>
<dbReference type="OrthoDB" id="5830904at2759"/>
<evidence type="ECO:0000313" key="5">
    <source>
        <dbReference type="WBParaSite" id="HPBE_0000151001-mRNA-1"/>
    </source>
</evidence>
<dbReference type="GO" id="GO:0016020">
    <property type="term" value="C:membrane"/>
    <property type="evidence" value="ECO:0007669"/>
    <property type="project" value="InterPro"/>
</dbReference>
<evidence type="ECO:0000256" key="1">
    <source>
        <dbReference type="ARBA" id="ARBA00006803"/>
    </source>
</evidence>
<feature type="transmembrane region" description="Helical" evidence="2">
    <location>
        <begin position="78"/>
        <end position="99"/>
    </location>
</feature>
<keyword evidence="2" id="KW-1133">Transmembrane helix</keyword>
<dbReference type="AlphaFoldDB" id="A0A183F5R8"/>
<accession>A0A183F5R8</accession>
<evidence type="ECO:0000313" key="3">
    <source>
        <dbReference type="EMBL" id="VDO19893.1"/>
    </source>
</evidence>
<feature type="transmembrane region" description="Helical" evidence="2">
    <location>
        <begin position="35"/>
        <end position="57"/>
    </location>
</feature>
<name>A0A183F5R8_HELPZ</name>
<keyword evidence="2" id="KW-0472">Membrane</keyword>
<reference evidence="3 4" key="1">
    <citation type="submission" date="2018-11" db="EMBL/GenBank/DDBJ databases">
        <authorList>
            <consortium name="Pathogen Informatics"/>
        </authorList>
    </citation>
    <scope>NUCLEOTIDE SEQUENCE [LARGE SCALE GENOMIC DNA]</scope>
</reference>
<feature type="transmembrane region" description="Helical" evidence="2">
    <location>
        <begin position="157"/>
        <end position="180"/>
    </location>
</feature>
<feature type="transmembrane region" description="Helical" evidence="2">
    <location>
        <begin position="105"/>
        <end position="127"/>
    </location>
</feature>
<keyword evidence="4" id="KW-1185">Reference proteome</keyword>
<dbReference type="EMBL" id="UZAH01001676">
    <property type="protein sequence ID" value="VDO19893.1"/>
    <property type="molecule type" value="Genomic_DNA"/>
</dbReference>
<organism evidence="4 5">
    <name type="scientific">Heligmosomoides polygyrus</name>
    <name type="common">Parasitic roundworm</name>
    <dbReference type="NCBI Taxonomy" id="6339"/>
    <lineage>
        <taxon>Eukaryota</taxon>
        <taxon>Metazoa</taxon>
        <taxon>Ecdysozoa</taxon>
        <taxon>Nematoda</taxon>
        <taxon>Chromadorea</taxon>
        <taxon>Rhabditida</taxon>
        <taxon>Rhabditina</taxon>
        <taxon>Rhabditomorpha</taxon>
        <taxon>Strongyloidea</taxon>
        <taxon>Heligmosomidae</taxon>
        <taxon>Heligmosomoides</taxon>
    </lineage>
</organism>
<dbReference type="GO" id="GO:0007606">
    <property type="term" value="P:sensory perception of chemical stimulus"/>
    <property type="evidence" value="ECO:0007669"/>
    <property type="project" value="InterPro"/>
</dbReference>
<gene>
    <name evidence="3" type="ORF">HPBE_LOCUS1511</name>
</gene>
<reference evidence="5" key="2">
    <citation type="submission" date="2019-09" db="UniProtKB">
        <authorList>
            <consortium name="WormBaseParasite"/>
        </authorList>
    </citation>
    <scope>IDENTIFICATION</scope>
</reference>
<proteinExistence type="inferred from homology"/>
<dbReference type="Proteomes" id="UP000050761">
    <property type="component" value="Unassembled WGS sequence"/>
</dbReference>